<dbReference type="AlphaFoldDB" id="A0AA88ALM8"/>
<feature type="compositionally biased region" description="Basic and acidic residues" evidence="1">
    <location>
        <begin position="165"/>
        <end position="175"/>
    </location>
</feature>
<evidence type="ECO:0000313" key="3">
    <source>
        <dbReference type="Proteomes" id="UP001187192"/>
    </source>
</evidence>
<feature type="compositionally biased region" description="Basic and acidic residues" evidence="1">
    <location>
        <begin position="910"/>
        <end position="924"/>
    </location>
</feature>
<dbReference type="Proteomes" id="UP001187192">
    <property type="component" value="Unassembled WGS sequence"/>
</dbReference>
<keyword evidence="3" id="KW-1185">Reference proteome</keyword>
<comment type="caution">
    <text evidence="2">The sequence shown here is derived from an EMBL/GenBank/DDBJ whole genome shotgun (WGS) entry which is preliminary data.</text>
</comment>
<organism evidence="2 3">
    <name type="scientific">Ficus carica</name>
    <name type="common">Common fig</name>
    <dbReference type="NCBI Taxonomy" id="3494"/>
    <lineage>
        <taxon>Eukaryota</taxon>
        <taxon>Viridiplantae</taxon>
        <taxon>Streptophyta</taxon>
        <taxon>Embryophyta</taxon>
        <taxon>Tracheophyta</taxon>
        <taxon>Spermatophyta</taxon>
        <taxon>Magnoliopsida</taxon>
        <taxon>eudicotyledons</taxon>
        <taxon>Gunneridae</taxon>
        <taxon>Pentapetalae</taxon>
        <taxon>rosids</taxon>
        <taxon>fabids</taxon>
        <taxon>Rosales</taxon>
        <taxon>Moraceae</taxon>
        <taxon>Ficeae</taxon>
        <taxon>Ficus</taxon>
    </lineage>
</organism>
<feature type="region of interest" description="Disordered" evidence="1">
    <location>
        <begin position="805"/>
        <end position="833"/>
    </location>
</feature>
<feature type="compositionally biased region" description="Basic and acidic residues" evidence="1">
    <location>
        <begin position="203"/>
        <end position="223"/>
    </location>
</feature>
<dbReference type="EMBL" id="BTGU01000022">
    <property type="protein sequence ID" value="GMN46321.1"/>
    <property type="molecule type" value="Genomic_DNA"/>
</dbReference>
<gene>
    <name evidence="2" type="ORF">TIFTF001_015498</name>
</gene>
<feature type="region of interest" description="Disordered" evidence="1">
    <location>
        <begin position="161"/>
        <end position="182"/>
    </location>
</feature>
<evidence type="ECO:0000313" key="2">
    <source>
        <dbReference type="EMBL" id="GMN46321.1"/>
    </source>
</evidence>
<feature type="compositionally biased region" description="Low complexity" evidence="1">
    <location>
        <begin position="253"/>
        <end position="270"/>
    </location>
</feature>
<sequence length="924" mass="100329">MVPAQLNAIAFRILISYFILWAKNYVAELPFGAFQNLYRINSALSSTAFYYFQGFKRTFITKCPDSDKQFKHLWFYAGGRWLHGHLARNELPRAERVLVASLNEHGWLGFSSTSEQPRNQQQATQSVTVARKLEPTVHYRSRTSAAQVEAIPDRPGIQRTAPEAIVHEPPPRDPSPESWGLRVADKDIDRVIRDLFPTRGLRIEEPMADRSGTKRPSDEERVARLQKRAAKGDRGKGITDFSAGALQSRSTVPPASASQAPAPAGQASRATVVHALPSSLAVKRPRGSEERPSTRLDSHPSRVREDRLPPPPASRSHREEQRPRDSGAHRALCTKFAEGLTVEVAESSRHSDPVEALRDLTDHLIGVSAAARSYANRLADDIKSLEAEAKSARLAEKEAKSARDAAREAEKRADDRARTAEDKLKAAENSALVAKTARAGMEESLRRAQDELASVRAEHARYLEVALPAALADARAQEVEDFLGFEDFHSRLVAEYQEGMRDMKAGFRMANPSVVGVDWSFVPEKSDETAVEIIKEGEVSGAARAPDGVVVLDDPEPEAALVVPVEQPAIGMELPSAASEVPAEEPAADQDFTLPDVGSWSGLTRSARSWDLTPWSGNHISCLQGQMLGPVRAPPFGQYPIIGPDSVIREPQKLGVYKGRCWVLLEHLLSISTRSWDLTPWSGNHRSCLQGQILGPARTPPFGQYPVMRPNSVVQEPQELSARADHGDLFQWSTKGRNSTPEVVVAQHSSRGSMVPGEVLPGSTSIAPEEVLPGLTSMVAGEVLPGSSMVPREVLPGSTSIVSREVQPRSRGSSTRVNKHGCRGSSTRGSTGGEVVVAVKAQGSPSSAKMLMPKIPPVTTPNVVGLSGGGWPVAPPSITCKREAPRNDGDTGVVSAVDTQMHNSVGELMSEGRGRALARKNDHT</sequence>
<feature type="compositionally biased region" description="Basic and acidic residues" evidence="1">
    <location>
        <begin position="316"/>
        <end position="328"/>
    </location>
</feature>
<feature type="compositionally biased region" description="Basic and acidic residues" evidence="1">
    <location>
        <begin position="286"/>
        <end position="308"/>
    </location>
</feature>
<name>A0AA88ALM8_FICCA</name>
<evidence type="ECO:0000256" key="1">
    <source>
        <dbReference type="SAM" id="MobiDB-lite"/>
    </source>
</evidence>
<accession>A0AA88ALM8</accession>
<reference evidence="2" key="1">
    <citation type="submission" date="2023-07" db="EMBL/GenBank/DDBJ databases">
        <title>draft genome sequence of fig (Ficus carica).</title>
        <authorList>
            <person name="Takahashi T."/>
            <person name="Nishimura K."/>
        </authorList>
    </citation>
    <scope>NUCLEOTIDE SEQUENCE</scope>
</reference>
<feature type="region of interest" description="Disordered" evidence="1">
    <location>
        <begin position="905"/>
        <end position="924"/>
    </location>
</feature>
<protein>
    <submittedName>
        <fullName evidence="2">Uncharacterized protein</fullName>
    </submittedName>
</protein>
<proteinExistence type="predicted"/>
<feature type="region of interest" description="Disordered" evidence="1">
    <location>
        <begin position="203"/>
        <end position="329"/>
    </location>
</feature>
<feature type="region of interest" description="Disordered" evidence="1">
    <location>
        <begin position="396"/>
        <end position="423"/>
    </location>
</feature>